<dbReference type="PRINTS" id="PR00598">
    <property type="entry name" value="HTHMARR"/>
</dbReference>
<evidence type="ECO:0000256" key="1">
    <source>
        <dbReference type="ARBA" id="ARBA00023015"/>
    </source>
</evidence>
<keyword evidence="3" id="KW-0804">Transcription</keyword>
<dbReference type="InterPro" id="IPR039422">
    <property type="entry name" value="MarR/SlyA-like"/>
</dbReference>
<dbReference type="InterPro" id="IPR036388">
    <property type="entry name" value="WH-like_DNA-bd_sf"/>
</dbReference>
<dbReference type="Pfam" id="PF12802">
    <property type="entry name" value="MarR_2"/>
    <property type="match status" value="1"/>
</dbReference>
<name>A0A831TAG3_9BACT</name>
<dbReference type="Gene3D" id="1.10.10.10">
    <property type="entry name" value="Winged helix-like DNA-binding domain superfamily/Winged helix DNA-binding domain"/>
    <property type="match status" value="1"/>
</dbReference>
<comment type="caution">
    <text evidence="5">The sequence shown here is derived from an EMBL/GenBank/DDBJ whole genome shotgun (WGS) entry which is preliminary data.</text>
</comment>
<dbReference type="GO" id="GO:0006950">
    <property type="term" value="P:response to stress"/>
    <property type="evidence" value="ECO:0007669"/>
    <property type="project" value="TreeGrafter"/>
</dbReference>
<keyword evidence="2" id="KW-0238">DNA-binding</keyword>
<gene>
    <name evidence="5" type="ORF">ENP34_04960</name>
</gene>
<reference evidence="5" key="1">
    <citation type="journal article" date="2020" name="mSystems">
        <title>Genome- and Community-Level Interaction Insights into Carbon Utilization and Element Cycling Functions of Hydrothermarchaeota in Hydrothermal Sediment.</title>
        <authorList>
            <person name="Zhou Z."/>
            <person name="Liu Y."/>
            <person name="Xu W."/>
            <person name="Pan J."/>
            <person name="Luo Z.H."/>
            <person name="Li M."/>
        </authorList>
    </citation>
    <scope>NUCLEOTIDE SEQUENCE [LARGE SCALE GENOMIC DNA]</scope>
    <source>
        <strain evidence="5">SpSt-210</strain>
    </source>
</reference>
<dbReference type="EMBL" id="DSIY01000116">
    <property type="protein sequence ID" value="HEG90778.1"/>
    <property type="molecule type" value="Genomic_DNA"/>
</dbReference>
<sequence>MGQILRDEHYQALAEFRYRLRQFLRRSEEAARSVGLEPQQHQLLLALRGLPPDREPTVGELAERLQIQHHSAVELVDRLERRGLVWRERGERDRRQVYVRLTPEGRRVLEGLAAFHWQELQTIGPALIQALERITRAVQAGEELESHRERE</sequence>
<dbReference type="PANTHER" id="PTHR33164">
    <property type="entry name" value="TRANSCRIPTIONAL REGULATOR, MARR FAMILY"/>
    <property type="match status" value="1"/>
</dbReference>
<dbReference type="InterPro" id="IPR023187">
    <property type="entry name" value="Tscrpt_reg_MarR-type_CS"/>
</dbReference>
<evidence type="ECO:0000259" key="4">
    <source>
        <dbReference type="PROSITE" id="PS50995"/>
    </source>
</evidence>
<keyword evidence="1" id="KW-0805">Transcription regulation</keyword>
<dbReference type="PROSITE" id="PS01117">
    <property type="entry name" value="HTH_MARR_1"/>
    <property type="match status" value="1"/>
</dbReference>
<feature type="domain" description="HTH marR-type" evidence="4">
    <location>
        <begin position="6"/>
        <end position="151"/>
    </location>
</feature>
<organism evidence="5">
    <name type="scientific">Thermorudis peleae</name>
    <dbReference type="NCBI Taxonomy" id="1382356"/>
    <lineage>
        <taxon>Bacteria</taxon>
        <taxon>Pseudomonadati</taxon>
        <taxon>Thermomicrobiota</taxon>
        <taxon>Thermomicrobia</taxon>
        <taxon>Thermomicrobia incertae sedis</taxon>
        <taxon>Thermorudis</taxon>
    </lineage>
</organism>
<dbReference type="GO" id="GO:0003677">
    <property type="term" value="F:DNA binding"/>
    <property type="evidence" value="ECO:0007669"/>
    <property type="project" value="UniProtKB-KW"/>
</dbReference>
<dbReference type="PANTHER" id="PTHR33164:SF43">
    <property type="entry name" value="HTH-TYPE TRANSCRIPTIONAL REPRESSOR YETL"/>
    <property type="match status" value="1"/>
</dbReference>
<evidence type="ECO:0000313" key="5">
    <source>
        <dbReference type="EMBL" id="HEG90778.1"/>
    </source>
</evidence>
<dbReference type="PROSITE" id="PS50995">
    <property type="entry name" value="HTH_MARR_2"/>
    <property type="match status" value="1"/>
</dbReference>
<dbReference type="GO" id="GO:0003700">
    <property type="term" value="F:DNA-binding transcription factor activity"/>
    <property type="evidence" value="ECO:0007669"/>
    <property type="project" value="InterPro"/>
</dbReference>
<protein>
    <submittedName>
        <fullName evidence="5">MarR family transcriptional regulator</fullName>
    </submittedName>
</protein>
<dbReference type="AlphaFoldDB" id="A0A831TAG3"/>
<evidence type="ECO:0000256" key="2">
    <source>
        <dbReference type="ARBA" id="ARBA00023125"/>
    </source>
</evidence>
<dbReference type="InterPro" id="IPR036390">
    <property type="entry name" value="WH_DNA-bd_sf"/>
</dbReference>
<dbReference type="InterPro" id="IPR000835">
    <property type="entry name" value="HTH_MarR-typ"/>
</dbReference>
<dbReference type="SMART" id="SM00347">
    <property type="entry name" value="HTH_MARR"/>
    <property type="match status" value="1"/>
</dbReference>
<proteinExistence type="predicted"/>
<accession>A0A831TAG3</accession>
<dbReference type="SUPFAM" id="SSF46785">
    <property type="entry name" value="Winged helix' DNA-binding domain"/>
    <property type="match status" value="1"/>
</dbReference>
<evidence type="ECO:0000256" key="3">
    <source>
        <dbReference type="ARBA" id="ARBA00023163"/>
    </source>
</evidence>